<evidence type="ECO:0000256" key="1">
    <source>
        <dbReference type="SAM" id="MobiDB-lite"/>
    </source>
</evidence>
<evidence type="ECO:0000313" key="2">
    <source>
        <dbReference type="EMBL" id="EUA56403.1"/>
    </source>
</evidence>
<dbReference type="AlphaFoldDB" id="X8CLS5"/>
<accession>X8CLS5</accession>
<dbReference type="Gene3D" id="3.40.50.720">
    <property type="entry name" value="NAD(P)-binding Rossmann-like Domain"/>
    <property type="match status" value="1"/>
</dbReference>
<dbReference type="EMBL" id="JAOB01000029">
    <property type="protein sequence ID" value="EUA56403.1"/>
    <property type="molecule type" value="Genomic_DNA"/>
</dbReference>
<reference evidence="2" key="1">
    <citation type="submission" date="2014-01" db="EMBL/GenBank/DDBJ databases">
        <authorList>
            <person name="Brown-Elliot B."/>
            <person name="Wallace R."/>
            <person name="Lenaerts A."/>
            <person name="Ordway D."/>
            <person name="DeGroote M.A."/>
            <person name="Parker T."/>
            <person name="Sizemore C."/>
            <person name="Tallon L.J."/>
            <person name="Sadzewicz L.K."/>
            <person name="Sengamalay N."/>
            <person name="Fraser C.M."/>
            <person name="Hine E."/>
            <person name="Shefchek K.A."/>
            <person name="Das S.P."/>
            <person name="Tettelin H."/>
        </authorList>
    </citation>
    <scope>NUCLEOTIDE SEQUENCE [LARGE SCALE GENOMIC DNA]</scope>
    <source>
        <strain evidence="2">4042</strain>
    </source>
</reference>
<protein>
    <recommendedName>
        <fullName evidence="3">Short chain dehydrogenase family protein</fullName>
    </recommendedName>
</protein>
<dbReference type="SUPFAM" id="SSF51735">
    <property type="entry name" value="NAD(P)-binding Rossmann-fold domains"/>
    <property type="match status" value="1"/>
</dbReference>
<proteinExistence type="predicted"/>
<sequence length="48" mass="5106">MRFHRKIAFITGGATGLGRAFARALTGEGRAWQSPTSTALPRIAPPPN</sequence>
<organism evidence="2">
    <name type="scientific">Mycobacterium xenopi 4042</name>
    <dbReference type="NCBI Taxonomy" id="1299334"/>
    <lineage>
        <taxon>Bacteria</taxon>
        <taxon>Bacillati</taxon>
        <taxon>Actinomycetota</taxon>
        <taxon>Actinomycetes</taxon>
        <taxon>Mycobacteriales</taxon>
        <taxon>Mycobacteriaceae</taxon>
        <taxon>Mycobacterium</taxon>
    </lineage>
</organism>
<dbReference type="InterPro" id="IPR036291">
    <property type="entry name" value="NAD(P)-bd_dom_sf"/>
</dbReference>
<name>X8CLS5_MYCXE</name>
<comment type="caution">
    <text evidence="2">The sequence shown here is derived from an EMBL/GenBank/DDBJ whole genome shotgun (WGS) entry which is preliminary data.</text>
</comment>
<gene>
    <name evidence="2" type="ORF">I553_8451</name>
</gene>
<evidence type="ECO:0008006" key="3">
    <source>
        <dbReference type="Google" id="ProtNLM"/>
    </source>
</evidence>
<feature type="region of interest" description="Disordered" evidence="1">
    <location>
        <begin position="29"/>
        <end position="48"/>
    </location>
</feature>